<dbReference type="PANTHER" id="PTHR36115:SF6">
    <property type="entry name" value="PROLINE-RICH ANTIGEN HOMOLOG"/>
    <property type="match status" value="1"/>
</dbReference>
<reference evidence="9" key="1">
    <citation type="journal article" date="2019" name="Int. J. Syst. Evol. Microbiol.">
        <title>The Global Catalogue of Microorganisms (GCM) 10K type strain sequencing project: providing services to taxonomists for standard genome sequencing and annotation.</title>
        <authorList>
            <consortium name="The Broad Institute Genomics Platform"/>
            <consortium name="The Broad Institute Genome Sequencing Center for Infectious Disease"/>
            <person name="Wu L."/>
            <person name="Ma J."/>
        </authorList>
    </citation>
    <scope>NUCLEOTIDE SEQUENCE [LARGE SCALE GENOMIC DNA]</scope>
    <source>
        <strain evidence="9">JCM 13249</strain>
    </source>
</reference>
<evidence type="ECO:0000256" key="2">
    <source>
        <dbReference type="ARBA" id="ARBA00022475"/>
    </source>
</evidence>
<keyword evidence="2" id="KW-1003">Cell membrane</keyword>
<dbReference type="InterPro" id="IPR010432">
    <property type="entry name" value="RDD"/>
</dbReference>
<keyword evidence="4 6" id="KW-1133">Transmembrane helix</keyword>
<evidence type="ECO:0000256" key="4">
    <source>
        <dbReference type="ARBA" id="ARBA00022989"/>
    </source>
</evidence>
<feature type="transmembrane region" description="Helical" evidence="6">
    <location>
        <begin position="24"/>
        <end position="48"/>
    </location>
</feature>
<protein>
    <recommendedName>
        <fullName evidence="7">RDD domain-containing protein</fullName>
    </recommendedName>
</protein>
<dbReference type="RefSeq" id="WP_344079121.1">
    <property type="nucleotide sequence ID" value="NZ_BAAALS010000007.1"/>
</dbReference>
<proteinExistence type="predicted"/>
<dbReference type="InterPro" id="IPR051791">
    <property type="entry name" value="Pra-immunoreactive"/>
</dbReference>
<evidence type="ECO:0000256" key="1">
    <source>
        <dbReference type="ARBA" id="ARBA00004651"/>
    </source>
</evidence>
<gene>
    <name evidence="8" type="ORF">GCM10009681_19620</name>
</gene>
<accession>A0ABP4W7R1</accession>
<dbReference type="PANTHER" id="PTHR36115">
    <property type="entry name" value="PROLINE-RICH ANTIGEN HOMOLOG-RELATED"/>
    <property type="match status" value="1"/>
</dbReference>
<name>A0ABP4W7R1_9ACTN</name>
<keyword evidence="9" id="KW-1185">Reference proteome</keyword>
<evidence type="ECO:0000256" key="5">
    <source>
        <dbReference type="ARBA" id="ARBA00023136"/>
    </source>
</evidence>
<feature type="domain" description="RDD" evidence="7">
    <location>
        <begin position="21"/>
        <end position="151"/>
    </location>
</feature>
<organism evidence="8 9">
    <name type="scientific">Luedemannella helvata</name>
    <dbReference type="NCBI Taxonomy" id="349315"/>
    <lineage>
        <taxon>Bacteria</taxon>
        <taxon>Bacillati</taxon>
        <taxon>Actinomycetota</taxon>
        <taxon>Actinomycetes</taxon>
        <taxon>Micromonosporales</taxon>
        <taxon>Micromonosporaceae</taxon>
        <taxon>Luedemannella</taxon>
    </lineage>
</organism>
<evidence type="ECO:0000313" key="9">
    <source>
        <dbReference type="Proteomes" id="UP001500655"/>
    </source>
</evidence>
<comment type="subcellular location">
    <subcellularLocation>
        <location evidence="1">Cell membrane</location>
        <topology evidence="1">Multi-pass membrane protein</topology>
    </subcellularLocation>
</comment>
<comment type="caution">
    <text evidence="8">The sequence shown here is derived from an EMBL/GenBank/DDBJ whole genome shotgun (WGS) entry which is preliminary data.</text>
</comment>
<dbReference type="Pfam" id="PF06271">
    <property type="entry name" value="RDD"/>
    <property type="match status" value="1"/>
</dbReference>
<feature type="transmembrane region" description="Helical" evidence="6">
    <location>
        <begin position="121"/>
        <end position="139"/>
    </location>
</feature>
<keyword evidence="3 6" id="KW-0812">Transmembrane</keyword>
<evidence type="ECO:0000256" key="6">
    <source>
        <dbReference type="SAM" id="Phobius"/>
    </source>
</evidence>
<evidence type="ECO:0000256" key="3">
    <source>
        <dbReference type="ARBA" id="ARBA00022692"/>
    </source>
</evidence>
<dbReference type="EMBL" id="BAAALS010000007">
    <property type="protein sequence ID" value="GAA1748431.1"/>
    <property type="molecule type" value="Genomic_DNA"/>
</dbReference>
<sequence>MSYPPPSVQPPQYYTMPTPPYANWFVRAGGFLIDWVVVAIPSACGSCIGRATSDENGNYTGLGGLIGVVFGLIALGLLIYNRWYLGGTTGQTWGRRVMSTRLVAINGGQPIGMLKAFLRDVAHIVDSIICYIGWLFPLWDAKRQTLADKIMKTVVLKV</sequence>
<dbReference type="Proteomes" id="UP001500655">
    <property type="component" value="Unassembled WGS sequence"/>
</dbReference>
<keyword evidence="5 6" id="KW-0472">Membrane</keyword>
<evidence type="ECO:0000313" key="8">
    <source>
        <dbReference type="EMBL" id="GAA1748431.1"/>
    </source>
</evidence>
<feature type="transmembrane region" description="Helical" evidence="6">
    <location>
        <begin position="60"/>
        <end position="80"/>
    </location>
</feature>
<evidence type="ECO:0000259" key="7">
    <source>
        <dbReference type="Pfam" id="PF06271"/>
    </source>
</evidence>